<reference evidence="2" key="1">
    <citation type="submission" date="2019-02" db="EMBL/GenBank/DDBJ databases">
        <authorList>
            <person name="Gruber-Vodicka R. H."/>
            <person name="Seah K. B. B."/>
        </authorList>
    </citation>
    <scope>NUCLEOTIDE SEQUENCE</scope>
    <source>
        <strain evidence="3">BECK_BY2</strain>
        <strain evidence="2">BECK_BY3</strain>
    </source>
</reference>
<dbReference type="EMBL" id="CAADFV010000214">
    <property type="protein sequence ID" value="VFK69807.1"/>
    <property type="molecule type" value="Genomic_DNA"/>
</dbReference>
<dbReference type="Pfam" id="PF13274">
    <property type="entry name" value="SocA_Panacea"/>
    <property type="match status" value="1"/>
</dbReference>
<gene>
    <name evidence="3" type="ORF">BECKTUN1418E_GA0071001_12145</name>
    <name evidence="2" type="ORF">BECKTUN1418F_GA0071002_12155</name>
</gene>
<name>A0A451A377_9GAMM</name>
<evidence type="ECO:0000313" key="2">
    <source>
        <dbReference type="EMBL" id="VFK60484.1"/>
    </source>
</evidence>
<evidence type="ECO:0000313" key="3">
    <source>
        <dbReference type="EMBL" id="VFK69807.1"/>
    </source>
</evidence>
<dbReference type="AlphaFoldDB" id="A0A451A377"/>
<proteinExistence type="predicted"/>
<protein>
    <submittedName>
        <fullName evidence="2">Uncharacterized phage-associated protein</fullName>
    </submittedName>
</protein>
<evidence type="ECO:0000259" key="1">
    <source>
        <dbReference type="Pfam" id="PF13274"/>
    </source>
</evidence>
<accession>A0A451A377</accession>
<dbReference type="InterPro" id="IPR025272">
    <property type="entry name" value="SocA_Panacea"/>
</dbReference>
<sequence length="176" mass="20286">MSDETEQIKYTSSHVANFFLDKAEKENIPVTPMKLQKLVYIGYGWVLAVLDRKLFDEPIEAWMHGPVIPSLYHEFKRYGASSILDKSVKFDLDNIQNLKPSTPRINKHDSKNSTKVVGVLDVVWDSYKLLSAWVLRNKTHEKGTPWSEAYENGNECLDDSTIKGHFHRKITEYLNG</sequence>
<organism evidence="2">
    <name type="scientific">Candidatus Kentrum sp. TUN</name>
    <dbReference type="NCBI Taxonomy" id="2126343"/>
    <lineage>
        <taxon>Bacteria</taxon>
        <taxon>Pseudomonadati</taxon>
        <taxon>Pseudomonadota</taxon>
        <taxon>Gammaproteobacteria</taxon>
        <taxon>Candidatus Kentrum</taxon>
    </lineage>
</organism>
<feature type="domain" description="Antitoxin SocA-like Panacea" evidence="1">
    <location>
        <begin position="35"/>
        <end position="146"/>
    </location>
</feature>
<dbReference type="EMBL" id="CAADFY010000215">
    <property type="protein sequence ID" value="VFK60484.1"/>
    <property type="molecule type" value="Genomic_DNA"/>
</dbReference>